<keyword evidence="3" id="KW-1185">Reference proteome</keyword>
<evidence type="ECO:0008006" key="4">
    <source>
        <dbReference type="Google" id="ProtNLM"/>
    </source>
</evidence>
<sequence>MMKQIILYLLLPFACLAQSPYKSSIEIEKNLEKDTIPWKYQLAATDYSFIGNYAKLLETMEQERFGKRPSTREDSLFLQSARMLNAKEYILSQAKDAPMLIINEAHHMPQHRAFTASLLKELYANGYRYFGLEALADDSINIRKYPQLKSGFYTQEPEFGNLIKHALDLGFTLFGYEAGEGRNGKEREIEQAQNIKKFIEAHSEGKVVIHCGYAHAYENEYPAWEKAMAGRIKEYLDIDPFTVEQTLFLERADASKNHLFLKSIKGTEPQVLLDHNGQVFKGYTSQTDVVVIHPATRTIKGRPHWLYPEKKEYYLSREISSGLIFAYRKGETEGVPADIIEVFQPSTPLLLKPGPYILYHGTQAIQEISIER</sequence>
<dbReference type="HOGENOM" id="CLU_684770_0_0_10"/>
<keyword evidence="1" id="KW-0732">Signal</keyword>
<accession>E4RXE8</accession>
<feature type="chain" id="PRO_5005673773" description="Haem-binding uptake Tiki superfamily ChaN domain-containing protein" evidence="1">
    <location>
        <begin position="18"/>
        <end position="372"/>
    </location>
</feature>
<reference evidence="2 3" key="2">
    <citation type="journal article" date="2011" name="Stand. Genomic Sci.">
        <title>Complete genome sequence of Leadbetterella byssophila type strain (4M15).</title>
        <authorList>
            <person name="Abt B."/>
            <person name="Teshima H."/>
            <person name="Lucas S."/>
            <person name="Lapidus A."/>
            <person name="Del Rio T.G."/>
            <person name="Nolan M."/>
            <person name="Tice H."/>
            <person name="Cheng J.F."/>
            <person name="Pitluck S."/>
            <person name="Liolios K."/>
            <person name="Pagani I."/>
            <person name="Ivanova N."/>
            <person name="Mavromatis K."/>
            <person name="Pati A."/>
            <person name="Tapia R."/>
            <person name="Han C."/>
            <person name="Goodwin L."/>
            <person name="Chen A."/>
            <person name="Palaniappan K."/>
            <person name="Land M."/>
            <person name="Hauser L."/>
            <person name="Chang Y.J."/>
            <person name="Jeffries C.D."/>
            <person name="Rohde M."/>
            <person name="Goker M."/>
            <person name="Tindall B.J."/>
            <person name="Detter J.C."/>
            <person name="Woyke T."/>
            <person name="Bristow J."/>
            <person name="Eisen J.A."/>
            <person name="Markowitz V."/>
            <person name="Hugenholtz P."/>
            <person name="Klenk H.P."/>
            <person name="Kyrpides N.C."/>
        </authorList>
    </citation>
    <scope>NUCLEOTIDE SEQUENCE [LARGE SCALE GENOMIC DNA]</scope>
    <source>
        <strain evidence="3">DSM 17132 / JCM 16389 / KACC 11308 / NBRC 106382 / 4M15</strain>
    </source>
</reference>
<evidence type="ECO:0000313" key="2">
    <source>
        <dbReference type="EMBL" id="ADQ16293.1"/>
    </source>
</evidence>
<protein>
    <recommendedName>
        <fullName evidence="4">Haem-binding uptake Tiki superfamily ChaN domain-containing protein</fullName>
    </recommendedName>
</protein>
<evidence type="ECO:0000313" key="3">
    <source>
        <dbReference type="Proteomes" id="UP000007435"/>
    </source>
</evidence>
<dbReference type="AlphaFoldDB" id="E4RXE8"/>
<dbReference type="Proteomes" id="UP000007435">
    <property type="component" value="Chromosome"/>
</dbReference>
<reference key="1">
    <citation type="submission" date="2010-11" db="EMBL/GenBank/DDBJ databases">
        <title>The complete genome of Leadbetterella byssophila DSM 17132.</title>
        <authorList>
            <consortium name="US DOE Joint Genome Institute (JGI-PGF)"/>
            <person name="Lucas S."/>
            <person name="Copeland A."/>
            <person name="Lapidus A."/>
            <person name="Glavina del Rio T."/>
            <person name="Dalin E."/>
            <person name="Tice H."/>
            <person name="Bruce D."/>
            <person name="Goodwin L."/>
            <person name="Pitluck S."/>
            <person name="Kyrpides N."/>
            <person name="Mavromatis K."/>
            <person name="Ivanova N."/>
            <person name="Teshima H."/>
            <person name="Brettin T."/>
            <person name="Detter J.C."/>
            <person name="Han C."/>
            <person name="Tapia R."/>
            <person name="Land M."/>
            <person name="Hauser L."/>
            <person name="Markowitz V."/>
            <person name="Cheng J.-F."/>
            <person name="Hugenholtz P."/>
            <person name="Woyke T."/>
            <person name="Wu D."/>
            <person name="Tindall B."/>
            <person name="Pomrenke H.G."/>
            <person name="Brambilla E."/>
            <person name="Klenk H.-P."/>
            <person name="Eisen J.A."/>
        </authorList>
    </citation>
    <scope>NUCLEOTIDE SEQUENCE [LARGE SCALE GENOMIC DNA]</scope>
    <source>
        <strain>DSM 17132</strain>
    </source>
</reference>
<dbReference type="OrthoDB" id="277629at2"/>
<proteinExistence type="predicted"/>
<evidence type="ECO:0000256" key="1">
    <source>
        <dbReference type="SAM" id="SignalP"/>
    </source>
</evidence>
<feature type="signal peptide" evidence="1">
    <location>
        <begin position="1"/>
        <end position="17"/>
    </location>
</feature>
<dbReference type="eggNOG" id="ENOG502Z7PQ">
    <property type="taxonomic scope" value="Bacteria"/>
</dbReference>
<dbReference type="KEGG" id="lby:Lbys_0521"/>
<dbReference type="STRING" id="649349.Lbys_0521"/>
<name>E4RXE8_LEAB4</name>
<gene>
    <name evidence="2" type="ordered locus">Lbys_0521</name>
</gene>
<dbReference type="RefSeq" id="WP_013407347.1">
    <property type="nucleotide sequence ID" value="NC_014655.1"/>
</dbReference>
<organism evidence="2 3">
    <name type="scientific">Leadbetterella byssophila (strain DSM 17132 / JCM 16389 / KACC 11308 / NBRC 106382 / 4M15)</name>
    <dbReference type="NCBI Taxonomy" id="649349"/>
    <lineage>
        <taxon>Bacteria</taxon>
        <taxon>Pseudomonadati</taxon>
        <taxon>Bacteroidota</taxon>
        <taxon>Cytophagia</taxon>
        <taxon>Cytophagales</taxon>
        <taxon>Leadbetterellaceae</taxon>
        <taxon>Leadbetterella</taxon>
    </lineage>
</organism>
<dbReference type="EMBL" id="CP002305">
    <property type="protein sequence ID" value="ADQ16293.1"/>
    <property type="molecule type" value="Genomic_DNA"/>
</dbReference>